<gene>
    <name evidence="1" type="ORF">GOBAR_AA08254</name>
</gene>
<reference evidence="1 2" key="1">
    <citation type="submission" date="2015-01" db="EMBL/GenBank/DDBJ databases">
        <title>Genome of allotetraploid Gossypium barbadense reveals genomic plasticity and fiber elongation in cotton evolution.</title>
        <authorList>
            <person name="Chen X."/>
            <person name="Liu X."/>
            <person name="Zhao B."/>
            <person name="Zheng H."/>
            <person name="Hu Y."/>
            <person name="Lu G."/>
            <person name="Yang C."/>
            <person name="Chen J."/>
            <person name="Shan C."/>
            <person name="Zhang L."/>
            <person name="Zhou Y."/>
            <person name="Wang L."/>
            <person name="Guo W."/>
            <person name="Bai Y."/>
            <person name="Ruan J."/>
            <person name="Shangguan X."/>
            <person name="Mao Y."/>
            <person name="Jiang J."/>
            <person name="Zhu Y."/>
            <person name="Lei J."/>
            <person name="Kang H."/>
            <person name="Chen S."/>
            <person name="He X."/>
            <person name="Wang R."/>
            <person name="Wang Y."/>
            <person name="Chen J."/>
            <person name="Wang L."/>
            <person name="Yu S."/>
            <person name="Wang B."/>
            <person name="Wei J."/>
            <person name="Song S."/>
            <person name="Lu X."/>
            <person name="Gao Z."/>
            <person name="Gu W."/>
            <person name="Deng X."/>
            <person name="Ma D."/>
            <person name="Wang S."/>
            <person name="Liang W."/>
            <person name="Fang L."/>
            <person name="Cai C."/>
            <person name="Zhu X."/>
            <person name="Zhou B."/>
            <person name="Zhang Y."/>
            <person name="Chen Z."/>
            <person name="Xu S."/>
            <person name="Zhu R."/>
            <person name="Wang S."/>
            <person name="Zhang T."/>
            <person name="Zhao G."/>
        </authorList>
    </citation>
    <scope>NUCLEOTIDE SEQUENCE [LARGE SCALE GENOMIC DNA]</scope>
    <source>
        <strain evidence="2">cv. Xinhai21</strain>
        <tissue evidence="1">Leaf</tissue>
    </source>
</reference>
<sequence length="252" mass="28370">MDGANGCLFGASRRRVKHRMEVSLRLMRSESVVCGEYVIEAAGGWRREVGEHRSSRRLVGISGTGSITRLEHLSLLVHPFLTISVGPGCGMCCYRTERRRLYEALRAVFVRGYSRDTMAGDVIGVLFVTSGKVCRIRGISYYVIAVGSAVSFMKKTSKGRKKKNTGPIAERSTIELRNKTCREDRGTFRKMSRSSLKAAKLTVFREEEGSGTELWEISQRRKVSICFLTCYRNTQCVDEKRESVESKSMRGL</sequence>
<dbReference type="EMBL" id="KZ663488">
    <property type="protein sequence ID" value="PPS12384.1"/>
    <property type="molecule type" value="Genomic_DNA"/>
</dbReference>
<evidence type="ECO:0000313" key="2">
    <source>
        <dbReference type="Proteomes" id="UP000239757"/>
    </source>
</evidence>
<protein>
    <submittedName>
        <fullName evidence="1">Uncharacterized protein</fullName>
    </submittedName>
</protein>
<accession>A0A2P5Y9X1</accession>
<name>A0A2P5Y9X1_GOSBA</name>
<proteinExistence type="predicted"/>
<dbReference type="AlphaFoldDB" id="A0A2P5Y9X1"/>
<organism evidence="1 2">
    <name type="scientific">Gossypium barbadense</name>
    <name type="common">Sea Island cotton</name>
    <name type="synonym">Hibiscus barbadensis</name>
    <dbReference type="NCBI Taxonomy" id="3634"/>
    <lineage>
        <taxon>Eukaryota</taxon>
        <taxon>Viridiplantae</taxon>
        <taxon>Streptophyta</taxon>
        <taxon>Embryophyta</taxon>
        <taxon>Tracheophyta</taxon>
        <taxon>Spermatophyta</taxon>
        <taxon>Magnoliopsida</taxon>
        <taxon>eudicotyledons</taxon>
        <taxon>Gunneridae</taxon>
        <taxon>Pentapetalae</taxon>
        <taxon>rosids</taxon>
        <taxon>malvids</taxon>
        <taxon>Malvales</taxon>
        <taxon>Malvaceae</taxon>
        <taxon>Malvoideae</taxon>
        <taxon>Gossypium</taxon>
    </lineage>
</organism>
<evidence type="ECO:0000313" key="1">
    <source>
        <dbReference type="EMBL" id="PPS12384.1"/>
    </source>
</evidence>
<dbReference type="Proteomes" id="UP000239757">
    <property type="component" value="Unassembled WGS sequence"/>
</dbReference>